<dbReference type="InterPro" id="IPR040342">
    <property type="entry name" value="DNAAF9"/>
</dbReference>
<dbReference type="PANTHER" id="PTHR33664">
    <property type="entry name" value="RCG26366"/>
    <property type="match status" value="1"/>
</dbReference>
<keyword evidence="6" id="KW-1185">Reference proteome</keyword>
<evidence type="ECO:0000259" key="2">
    <source>
        <dbReference type="Pfam" id="PF23319"/>
    </source>
</evidence>
<dbReference type="Pfam" id="PF25204">
    <property type="entry name" value="DAAF9_2"/>
    <property type="match status" value="1"/>
</dbReference>
<gene>
    <name evidence="5" type="ORF">CVLEPA_LOCUS20693</name>
</gene>
<evidence type="ECO:0000259" key="1">
    <source>
        <dbReference type="Pfam" id="PF23281"/>
    </source>
</evidence>
<protein>
    <submittedName>
        <fullName evidence="5">Uncharacterized protein</fullName>
    </submittedName>
</protein>
<feature type="domain" description="DAAF9 N-terminal" evidence="1">
    <location>
        <begin position="4"/>
        <end position="221"/>
    </location>
</feature>
<accession>A0ABP0GB63</accession>
<comment type="caution">
    <text evidence="5">The sequence shown here is derived from an EMBL/GenBank/DDBJ whole genome shotgun (WGS) entry which is preliminary data.</text>
</comment>
<dbReference type="Proteomes" id="UP001642483">
    <property type="component" value="Unassembled WGS sequence"/>
</dbReference>
<sequence>MKKKPSSAKRSIQLQAFSPHVSSKRLNCVQDLLISDGSDTILLILGIDSRYNEGCRELANYLLFGFYDLRLSQLEESGIPEEDLDDVVILIRATSVAVYCSGVLYSYLLPYIAHWRNLEVHCWPDLDQKDKDDHQEEKEEFKIRSFVAMVSSSTHIGIPYWATRSLGIAHHLQSPSNFDKFAIEKWPLVQSYALEGMGGGGFFTMRFEVSNVRNQLLSIYEQCDPADLEQILIKSLPLFERHWREAISTVSGTSDFEKAKMADMEVTAKQVLEPLRSYYSHGRLSTLSSQQELDQSRQPFVQFGKQTLEKTSLLDSTLRDSGVNGSALHMVIRSAAPRRPISCTRTYFIQPDTQRSDIMRDFELLVGLYTACVDACHSAIWQYCKNFSETDARSAAQRVVASACAHLPHSGAHEFTVEVYNNSAKLVTLKSDNMSCYIKKITVSITSIKSTSGEGILGNVSYSDTFIDSHIQAMNDEVLENGDAMSKHWKHIILTAGVPKYVEWKTSRDCDNALDENLVVKCDSVFICSSSSLVDPKAECLLKLYGDGSVVLVPINAPPFTIKASSIGSYLYYDTGLPNAVQLLQLKLRQDDILPKYLRPIHRTSLALAFFPQSSASKALISKAIPYLERLSTKGEHLKFESIGRFDESLIRSYDEVQSNYMWHAGISHRSGSEARSSNLTKSTYSLQPQLTDFMKHFGVSFVTGGEAIPAPDASLMVDDKGLLNEISPKEKTDKVCVSIVAGIPGCHGDRLCSSLIALNRERVRWVVVKVKSKDGDAAATDVDHLQRQLTEFVSKRRATRPGAAASKRLRIIVEVTGFFDIADVVSSILNHRDPSTRGRMYIGAVTVCIDPLSCFVEHKRILPKVLEQCAAGLATCVAFTGTHEDIKDESLASMQTLIRLVNPGAAFMLASKGRTSRTGDFDLVLSEDSFQAPTNVITRHLAMPGLWNGSYVTGSSSIKIQDVVLEFSQPLLKGSFSARLRALKHAMTGHPYTGNVYMVQGVLAFTGERSFKTFR</sequence>
<dbReference type="EMBL" id="CAWYQH010000108">
    <property type="protein sequence ID" value="CAK8688708.1"/>
    <property type="molecule type" value="Genomic_DNA"/>
</dbReference>
<feature type="domain" description="DAAF9 pita-bread-like" evidence="3">
    <location>
        <begin position="224"/>
        <end position="473"/>
    </location>
</feature>
<dbReference type="InterPro" id="IPR056414">
    <property type="entry name" value="DAAF9_CobW_C"/>
</dbReference>
<dbReference type="Pfam" id="PF25203">
    <property type="entry name" value="PB_DAAF9"/>
    <property type="match status" value="1"/>
</dbReference>
<organism evidence="5 6">
    <name type="scientific">Clavelina lepadiformis</name>
    <name type="common">Light-bulb sea squirt</name>
    <name type="synonym">Ascidia lepadiformis</name>
    <dbReference type="NCBI Taxonomy" id="159417"/>
    <lineage>
        <taxon>Eukaryota</taxon>
        <taxon>Metazoa</taxon>
        <taxon>Chordata</taxon>
        <taxon>Tunicata</taxon>
        <taxon>Ascidiacea</taxon>
        <taxon>Aplousobranchia</taxon>
        <taxon>Clavelinidae</taxon>
        <taxon>Clavelina</taxon>
    </lineage>
</organism>
<evidence type="ECO:0000259" key="3">
    <source>
        <dbReference type="Pfam" id="PF25203"/>
    </source>
</evidence>
<feature type="domain" description="DAAF9" evidence="4">
    <location>
        <begin position="738"/>
        <end position="946"/>
    </location>
</feature>
<dbReference type="InterPro" id="IPR057478">
    <property type="entry name" value="DAAF9_2"/>
</dbReference>
<dbReference type="Pfam" id="PF23319">
    <property type="entry name" value="CobW_C_DAAF9"/>
    <property type="match status" value="1"/>
</dbReference>
<dbReference type="PANTHER" id="PTHR33664:SF1">
    <property type="entry name" value="DYNEIN AXONEMAL ASSEMBLY FACTOR 9"/>
    <property type="match status" value="1"/>
</dbReference>
<evidence type="ECO:0000313" key="6">
    <source>
        <dbReference type="Proteomes" id="UP001642483"/>
    </source>
</evidence>
<dbReference type="Pfam" id="PF23281">
    <property type="entry name" value="DAAF9_N"/>
    <property type="match status" value="1"/>
</dbReference>
<proteinExistence type="predicted"/>
<name>A0ABP0GB63_CLALP</name>
<reference evidence="5 6" key="1">
    <citation type="submission" date="2024-02" db="EMBL/GenBank/DDBJ databases">
        <authorList>
            <person name="Daric V."/>
            <person name="Darras S."/>
        </authorList>
    </citation>
    <scope>NUCLEOTIDE SEQUENCE [LARGE SCALE GENOMIC DNA]</scope>
</reference>
<feature type="domain" description="DAAF9 CobW C-like" evidence="2">
    <location>
        <begin position="962"/>
        <end position="1008"/>
    </location>
</feature>
<evidence type="ECO:0000259" key="4">
    <source>
        <dbReference type="Pfam" id="PF25204"/>
    </source>
</evidence>
<dbReference type="InterPro" id="IPR056498">
    <property type="entry name" value="DAAF9_N"/>
</dbReference>
<dbReference type="InterPro" id="IPR058844">
    <property type="entry name" value="PB_DAAF9"/>
</dbReference>
<evidence type="ECO:0000313" key="5">
    <source>
        <dbReference type="EMBL" id="CAK8688708.1"/>
    </source>
</evidence>